<evidence type="ECO:0008006" key="6">
    <source>
        <dbReference type="Google" id="ProtNLM"/>
    </source>
</evidence>
<organism evidence="5">
    <name type="scientific">hydrothermal vent metagenome</name>
    <dbReference type="NCBI Taxonomy" id="652676"/>
    <lineage>
        <taxon>unclassified sequences</taxon>
        <taxon>metagenomes</taxon>
        <taxon>ecological metagenomes</taxon>
    </lineage>
</organism>
<evidence type="ECO:0000256" key="1">
    <source>
        <dbReference type="ARBA" id="ARBA00022448"/>
    </source>
</evidence>
<dbReference type="SUPFAM" id="SSF51735">
    <property type="entry name" value="NAD(P)-binding Rossmann-fold domains"/>
    <property type="match status" value="2"/>
</dbReference>
<dbReference type="Pfam" id="PF02254">
    <property type="entry name" value="TrkA_N"/>
    <property type="match status" value="2"/>
</dbReference>
<dbReference type="InterPro" id="IPR036291">
    <property type="entry name" value="NAD(P)-bd_dom_sf"/>
</dbReference>
<dbReference type="InterPro" id="IPR003148">
    <property type="entry name" value="RCK_N"/>
</dbReference>
<gene>
    <name evidence="5" type="ORF">MNBD_PLANCTO03-476</name>
</gene>
<feature type="domain" description="RCK N-terminal" evidence="3">
    <location>
        <begin position="1"/>
        <end position="80"/>
    </location>
</feature>
<reference evidence="5" key="1">
    <citation type="submission" date="2018-06" db="EMBL/GenBank/DDBJ databases">
        <authorList>
            <person name="Zhirakovskaya E."/>
        </authorList>
    </citation>
    <scope>NUCLEOTIDE SEQUENCE</scope>
</reference>
<evidence type="ECO:0000313" key="5">
    <source>
        <dbReference type="EMBL" id="VAX36216.1"/>
    </source>
</evidence>
<evidence type="ECO:0000256" key="2">
    <source>
        <dbReference type="ARBA" id="ARBA00023065"/>
    </source>
</evidence>
<protein>
    <recommendedName>
        <fullName evidence="6">Trk potassium uptake system protein TrkA</fullName>
    </recommendedName>
</protein>
<dbReference type="InterPro" id="IPR006037">
    <property type="entry name" value="RCK_C"/>
</dbReference>
<dbReference type="PANTHER" id="PTHR43833">
    <property type="entry name" value="POTASSIUM CHANNEL PROTEIN 2-RELATED-RELATED"/>
    <property type="match status" value="1"/>
</dbReference>
<feature type="domain" description="RCK N-terminal" evidence="3">
    <location>
        <begin position="186"/>
        <end position="305"/>
    </location>
</feature>
<dbReference type="GO" id="GO:0006813">
    <property type="term" value="P:potassium ion transport"/>
    <property type="evidence" value="ECO:0007669"/>
    <property type="project" value="InterPro"/>
</dbReference>
<keyword evidence="2" id="KW-0406">Ion transport</keyword>
<evidence type="ECO:0000259" key="3">
    <source>
        <dbReference type="PROSITE" id="PS51201"/>
    </source>
</evidence>
<proteinExistence type="predicted"/>
<feature type="non-terminal residue" evidence="5">
    <location>
        <position position="1"/>
    </location>
</feature>
<dbReference type="NCBIfam" id="NF007039">
    <property type="entry name" value="PRK09496.3-2"/>
    <property type="match status" value="1"/>
</dbReference>
<dbReference type="InterPro" id="IPR050721">
    <property type="entry name" value="Trk_Ktr_HKT_K-transport"/>
</dbReference>
<dbReference type="AlphaFoldDB" id="A0A3B1CZY1"/>
<dbReference type="Gene3D" id="3.40.50.720">
    <property type="entry name" value="NAD(P)-binding Rossmann-like Domain"/>
    <property type="match status" value="2"/>
</dbReference>
<dbReference type="EMBL" id="UOGK01000044">
    <property type="protein sequence ID" value="VAX36216.1"/>
    <property type="molecule type" value="Genomic_DNA"/>
</dbReference>
<dbReference type="Gene3D" id="3.30.70.1450">
    <property type="entry name" value="Regulator of K+ conductance, C-terminal domain"/>
    <property type="match status" value="2"/>
</dbReference>
<keyword evidence="1" id="KW-0813">Transport</keyword>
<feature type="domain" description="RCK C-terminal" evidence="4">
    <location>
        <begin position="320"/>
        <end position="403"/>
    </location>
</feature>
<dbReference type="PANTHER" id="PTHR43833:SF5">
    <property type="entry name" value="TRK SYSTEM POTASSIUM UPTAKE PROTEIN TRKA"/>
    <property type="match status" value="1"/>
</dbReference>
<evidence type="ECO:0000259" key="4">
    <source>
        <dbReference type="PROSITE" id="PS51202"/>
    </source>
</evidence>
<dbReference type="SUPFAM" id="SSF116726">
    <property type="entry name" value="TrkA C-terminal domain-like"/>
    <property type="match status" value="2"/>
</dbReference>
<accession>A0A3B1CZY1</accession>
<dbReference type="InterPro" id="IPR036721">
    <property type="entry name" value="RCK_C_sf"/>
</dbReference>
<feature type="domain" description="RCK C-terminal" evidence="4">
    <location>
        <begin position="100"/>
        <end position="182"/>
    </location>
</feature>
<dbReference type="GO" id="GO:0008324">
    <property type="term" value="F:monoatomic cation transmembrane transporter activity"/>
    <property type="evidence" value="ECO:0007669"/>
    <property type="project" value="InterPro"/>
</dbReference>
<sequence>TMDISVLQGNCASTVVLREAGAATADLVLATTNDDEVNLVTASLAKALGAARTVAHIRHATYFDQADIDYEKHFGIDHIVCPQYATATAIARSLRNPAAIAIEHFARGRIDMHQIVMSEKAPVLGHPLAEVQLPPGTRIAAVSRDSTAFVPGGTTTLEAGDRVVLIGDAEVFDELLKRLGCKESKRRSIVIMGGTPMAAWLCEVLRERGWSIRLFETDRDRAEVLAQRLPWITVLNADPTDTSVFAEEHIGQADVFIAMHQHEEENIVGAVYAKAGGVTETIAVVERARYLDLLYHIGVDRAYSPGMVAAKELEILLDDSSFQRLATLASGVDIYLVHITDQDFPTPRPLTEMNLSPNGVIAAIRREGDVWVPGARDVLQANDSIMVIGRAGQEKELRKALRGS</sequence>
<dbReference type="PROSITE" id="PS51201">
    <property type="entry name" value="RCK_N"/>
    <property type="match status" value="2"/>
</dbReference>
<dbReference type="Pfam" id="PF02080">
    <property type="entry name" value="TrkA_C"/>
    <property type="match status" value="1"/>
</dbReference>
<dbReference type="PROSITE" id="PS51202">
    <property type="entry name" value="RCK_C"/>
    <property type="match status" value="2"/>
</dbReference>
<name>A0A3B1CZY1_9ZZZZ</name>